<dbReference type="AlphaFoldDB" id="A0A484ME28"/>
<gene>
    <name evidence="2" type="ORF">CCAM_LOCUS28731</name>
</gene>
<dbReference type="Proteomes" id="UP000595140">
    <property type="component" value="Unassembled WGS sequence"/>
</dbReference>
<feature type="region of interest" description="Disordered" evidence="1">
    <location>
        <begin position="168"/>
        <end position="196"/>
    </location>
</feature>
<reference evidence="2 3" key="1">
    <citation type="submission" date="2018-04" db="EMBL/GenBank/DDBJ databases">
        <authorList>
            <person name="Vogel A."/>
        </authorList>
    </citation>
    <scope>NUCLEOTIDE SEQUENCE [LARGE SCALE GENOMIC DNA]</scope>
</reference>
<evidence type="ECO:0008006" key="4">
    <source>
        <dbReference type="Google" id="ProtNLM"/>
    </source>
</evidence>
<evidence type="ECO:0000313" key="3">
    <source>
        <dbReference type="Proteomes" id="UP000595140"/>
    </source>
</evidence>
<proteinExistence type="predicted"/>
<evidence type="ECO:0000313" key="2">
    <source>
        <dbReference type="EMBL" id="VFQ86955.1"/>
    </source>
</evidence>
<accession>A0A484ME28</accession>
<keyword evidence="3" id="KW-1185">Reference proteome</keyword>
<dbReference type="PANTHER" id="PTHR48451">
    <property type="entry name" value="DUF4218 DOMAIN-CONTAINING PROTEIN"/>
    <property type="match status" value="1"/>
</dbReference>
<dbReference type="OrthoDB" id="1303032at2759"/>
<feature type="region of interest" description="Disordered" evidence="1">
    <location>
        <begin position="423"/>
        <end position="465"/>
    </location>
</feature>
<dbReference type="PANTHER" id="PTHR48451:SF1">
    <property type="entry name" value="DUF4218 DOMAIN-CONTAINING PROTEIN"/>
    <property type="match status" value="1"/>
</dbReference>
<evidence type="ECO:0000256" key="1">
    <source>
        <dbReference type="SAM" id="MobiDB-lite"/>
    </source>
</evidence>
<protein>
    <recommendedName>
        <fullName evidence="4">DUF4218 domain-containing protein</fullName>
    </recommendedName>
</protein>
<dbReference type="EMBL" id="OOIL02003280">
    <property type="protein sequence ID" value="VFQ86955.1"/>
    <property type="molecule type" value="Genomic_DNA"/>
</dbReference>
<name>A0A484ME28_9ASTE</name>
<organism evidence="2 3">
    <name type="scientific">Cuscuta campestris</name>
    <dbReference type="NCBI Taxonomy" id="132261"/>
    <lineage>
        <taxon>Eukaryota</taxon>
        <taxon>Viridiplantae</taxon>
        <taxon>Streptophyta</taxon>
        <taxon>Embryophyta</taxon>
        <taxon>Tracheophyta</taxon>
        <taxon>Spermatophyta</taxon>
        <taxon>Magnoliopsida</taxon>
        <taxon>eudicotyledons</taxon>
        <taxon>Gunneridae</taxon>
        <taxon>Pentapetalae</taxon>
        <taxon>asterids</taxon>
        <taxon>lamiids</taxon>
        <taxon>Solanales</taxon>
        <taxon>Convolvulaceae</taxon>
        <taxon>Cuscuteae</taxon>
        <taxon>Cuscuta</taxon>
        <taxon>Cuscuta subgen. Grammica</taxon>
        <taxon>Cuscuta sect. Cleistogrammica</taxon>
    </lineage>
</organism>
<dbReference type="InterPro" id="IPR004252">
    <property type="entry name" value="Probable_transposase_24"/>
</dbReference>
<sequence length="465" mass="53171">MVKNKDRVEGSIANAYLVREASYFCSHYFEEHVYTRARNVPRNDPESREGVDVTNNEIFDIFQSPGRLQGKMRKRQLTPEELKAAHHYVLFNCPEIDPYITLCANEIKESTSQISEESLLKRVEETKTWFKACGVQQWPLYVRVGESIEDQEDGVGDDHDFEDCFGKGRSGGARDGEDEVHDNVDQQGGYHEGPSHHGQFVYVSSDDELTITRAGAALITPAFYERTDATGFSWGKVSKTTKEFYFREFKKNARVDPSIDEGMLRKAFFRKAAERYASYTYNQRNPTRLKKKKMDPRPLEQLKKVWEEDPEFLELSKTKKKNRRKGKEDGPALGTYCGGTIPFSENMNRLAKKKGAPVQLDEVIIHTKTKKHDGKTWVDPGHAELQAQFFELREEARQNGLKVTDEEIWYSLVEGHNAKNRVPGVGDYAREMKKINPSSKPRRSSTSSSSAAEMAALKEQNQTSR</sequence>
<dbReference type="Pfam" id="PF03004">
    <property type="entry name" value="Transposase_24"/>
    <property type="match status" value="1"/>
</dbReference>